<comment type="caution">
    <text evidence="14">The sequence shown here is derived from an EMBL/GenBank/DDBJ whole genome shotgun (WGS) entry which is preliminary data.</text>
</comment>
<dbReference type="InterPro" id="IPR018022">
    <property type="entry name" value="IPT"/>
</dbReference>
<evidence type="ECO:0000256" key="1">
    <source>
        <dbReference type="ARBA" id="ARBA00001946"/>
    </source>
</evidence>
<dbReference type="RefSeq" id="WP_354550363.1">
    <property type="nucleotide sequence ID" value="NZ_JBEPSM010000001.1"/>
</dbReference>
<keyword evidence="6 10" id="KW-0547">Nucleotide-binding</keyword>
<dbReference type="Pfam" id="PF01715">
    <property type="entry name" value="IPPT"/>
    <property type="match status" value="1"/>
</dbReference>
<gene>
    <name evidence="10" type="primary">miaA</name>
    <name evidence="14" type="ORF">ABIE08_001759</name>
</gene>
<name>A0ABV2QXW0_9HYPH</name>
<dbReference type="GO" id="GO:0052381">
    <property type="term" value="F:tRNA dimethylallyltransferase activity"/>
    <property type="evidence" value="ECO:0007669"/>
    <property type="project" value="UniProtKB-EC"/>
</dbReference>
<organism evidence="14 15">
    <name type="scientific">Kaistia defluvii</name>
    <dbReference type="NCBI Taxonomy" id="410841"/>
    <lineage>
        <taxon>Bacteria</taxon>
        <taxon>Pseudomonadati</taxon>
        <taxon>Pseudomonadota</taxon>
        <taxon>Alphaproteobacteria</taxon>
        <taxon>Hyphomicrobiales</taxon>
        <taxon>Kaistiaceae</taxon>
        <taxon>Kaistia</taxon>
    </lineage>
</organism>
<evidence type="ECO:0000256" key="2">
    <source>
        <dbReference type="ARBA" id="ARBA00003213"/>
    </source>
</evidence>
<dbReference type="PANTHER" id="PTHR11088:SF60">
    <property type="entry name" value="TRNA DIMETHYLALLYLTRANSFERASE"/>
    <property type="match status" value="1"/>
</dbReference>
<dbReference type="NCBIfam" id="TIGR00174">
    <property type="entry name" value="miaA"/>
    <property type="match status" value="1"/>
</dbReference>
<evidence type="ECO:0000256" key="5">
    <source>
        <dbReference type="ARBA" id="ARBA00022694"/>
    </source>
</evidence>
<keyword evidence="4 10" id="KW-0808">Transferase</keyword>
<comment type="catalytic activity">
    <reaction evidence="9 10 11">
        <text>adenosine(37) in tRNA + dimethylallyl diphosphate = N(6)-dimethylallyladenosine(37) in tRNA + diphosphate</text>
        <dbReference type="Rhea" id="RHEA:26482"/>
        <dbReference type="Rhea" id="RHEA-COMP:10162"/>
        <dbReference type="Rhea" id="RHEA-COMP:10375"/>
        <dbReference type="ChEBI" id="CHEBI:33019"/>
        <dbReference type="ChEBI" id="CHEBI:57623"/>
        <dbReference type="ChEBI" id="CHEBI:74411"/>
        <dbReference type="ChEBI" id="CHEBI:74415"/>
        <dbReference type="EC" id="2.5.1.75"/>
    </reaction>
</comment>
<dbReference type="InterPro" id="IPR027417">
    <property type="entry name" value="P-loop_NTPase"/>
</dbReference>
<evidence type="ECO:0000256" key="6">
    <source>
        <dbReference type="ARBA" id="ARBA00022741"/>
    </source>
</evidence>
<proteinExistence type="inferred from homology"/>
<feature type="site" description="Interaction with substrate tRNA" evidence="10">
    <location>
        <position position="130"/>
    </location>
</feature>
<keyword evidence="15" id="KW-1185">Reference proteome</keyword>
<feature type="binding site" evidence="10">
    <location>
        <begin position="19"/>
        <end position="24"/>
    </location>
    <ligand>
        <name>substrate</name>
    </ligand>
</feature>
<comment type="function">
    <text evidence="2 10 12">Catalyzes the transfer of a dimethylallyl group onto the adenine at position 37 in tRNAs that read codons beginning with uridine, leading to the formation of N6-(dimethylallyl)adenosine (i(6)A).</text>
</comment>
<dbReference type="Proteomes" id="UP001549321">
    <property type="component" value="Unassembled WGS sequence"/>
</dbReference>
<dbReference type="HAMAP" id="MF_00185">
    <property type="entry name" value="IPP_trans"/>
    <property type="match status" value="1"/>
</dbReference>
<keyword evidence="5 10" id="KW-0819">tRNA processing</keyword>
<evidence type="ECO:0000256" key="3">
    <source>
        <dbReference type="ARBA" id="ARBA00005842"/>
    </source>
</evidence>
<evidence type="ECO:0000256" key="12">
    <source>
        <dbReference type="RuleBase" id="RU003784"/>
    </source>
</evidence>
<evidence type="ECO:0000256" key="11">
    <source>
        <dbReference type="RuleBase" id="RU003783"/>
    </source>
</evidence>
<accession>A0ABV2QXW0</accession>
<evidence type="ECO:0000256" key="10">
    <source>
        <dbReference type="HAMAP-Rule" id="MF_00185"/>
    </source>
</evidence>
<protein>
    <recommendedName>
        <fullName evidence="10">tRNA dimethylallyltransferase</fullName>
        <ecNumber evidence="10">2.5.1.75</ecNumber>
    </recommendedName>
    <alternativeName>
        <fullName evidence="10">Dimethylallyl diphosphate:tRNA dimethylallyltransferase</fullName>
        <shortName evidence="10">DMAPP:tRNA dimethylallyltransferase</shortName>
        <shortName evidence="10">DMATase</shortName>
    </alternativeName>
    <alternativeName>
        <fullName evidence="10">Isopentenyl-diphosphate:tRNA isopentenyltransferase</fullName>
        <shortName evidence="10">IPP transferase</shortName>
        <shortName evidence="10">IPPT</shortName>
        <shortName evidence="10">IPTase</shortName>
    </alternativeName>
</protein>
<keyword evidence="8 10" id="KW-0460">Magnesium</keyword>
<dbReference type="EC" id="2.5.1.75" evidence="10"/>
<feature type="region of interest" description="Interaction with substrate tRNA" evidence="10">
    <location>
        <begin position="42"/>
        <end position="45"/>
    </location>
</feature>
<evidence type="ECO:0000256" key="8">
    <source>
        <dbReference type="ARBA" id="ARBA00022842"/>
    </source>
</evidence>
<evidence type="ECO:0000313" key="14">
    <source>
        <dbReference type="EMBL" id="MET4633846.1"/>
    </source>
</evidence>
<evidence type="ECO:0000313" key="15">
    <source>
        <dbReference type="Proteomes" id="UP001549321"/>
    </source>
</evidence>
<evidence type="ECO:0000256" key="13">
    <source>
        <dbReference type="RuleBase" id="RU003785"/>
    </source>
</evidence>
<dbReference type="PANTHER" id="PTHR11088">
    <property type="entry name" value="TRNA DIMETHYLALLYLTRANSFERASE"/>
    <property type="match status" value="1"/>
</dbReference>
<dbReference type="InterPro" id="IPR039657">
    <property type="entry name" value="Dimethylallyltransferase"/>
</dbReference>
<sequence>MGNLNFATRKPAVLIAGPTASGKSALAIELARANGGVVINADSMQVYRELRILSARPDAEEEAQAPHRLYGHVAASERYSVARWREDAKIALEDAWRDGQLPIVVGGTGLYFKALTEGLSSIPPIPAELRAAIEARADAEGVPSLHAALKKFDPESAARLAPLDRTRVVRALEVVEATGRTIGAWQQETGAPPLVEAGAVRRIVLEPERAELYARIGRRFDLMVARGGMAEAENLLALGLNPALPAMKAIGVREFGVHLAGELTLDEAIERAKMETRRYAKRQGTWFRNQMADWERLSPGAPPAAIAASLAG</sequence>
<comment type="cofactor">
    <cofactor evidence="1 10">
        <name>Mg(2+)</name>
        <dbReference type="ChEBI" id="CHEBI:18420"/>
    </cofactor>
</comment>
<comment type="caution">
    <text evidence="10">Lacks conserved residue(s) required for the propagation of feature annotation.</text>
</comment>
<evidence type="ECO:0000256" key="4">
    <source>
        <dbReference type="ARBA" id="ARBA00022679"/>
    </source>
</evidence>
<dbReference type="EMBL" id="JBEPSM010000001">
    <property type="protein sequence ID" value="MET4633846.1"/>
    <property type="molecule type" value="Genomic_DNA"/>
</dbReference>
<evidence type="ECO:0000256" key="7">
    <source>
        <dbReference type="ARBA" id="ARBA00022840"/>
    </source>
</evidence>
<evidence type="ECO:0000256" key="9">
    <source>
        <dbReference type="ARBA" id="ARBA00049563"/>
    </source>
</evidence>
<reference evidence="14 15" key="1">
    <citation type="submission" date="2024-06" db="EMBL/GenBank/DDBJ databases">
        <title>Sorghum-associated microbial communities from plants grown in Nebraska, USA.</title>
        <authorList>
            <person name="Schachtman D."/>
        </authorList>
    </citation>
    <scope>NUCLEOTIDE SEQUENCE [LARGE SCALE GENOMIC DNA]</scope>
    <source>
        <strain evidence="14 15">3207</strain>
    </source>
</reference>
<comment type="subunit">
    <text evidence="10">Monomer.</text>
</comment>
<feature type="binding site" evidence="10">
    <location>
        <begin position="17"/>
        <end position="24"/>
    </location>
    <ligand>
        <name>ATP</name>
        <dbReference type="ChEBI" id="CHEBI:30616"/>
    </ligand>
</feature>
<dbReference type="Gene3D" id="3.40.50.300">
    <property type="entry name" value="P-loop containing nucleotide triphosphate hydrolases"/>
    <property type="match status" value="1"/>
</dbReference>
<feature type="site" description="Interaction with substrate tRNA" evidence="10">
    <location>
        <position position="108"/>
    </location>
</feature>
<dbReference type="Gene3D" id="1.10.20.140">
    <property type="match status" value="1"/>
</dbReference>
<comment type="similarity">
    <text evidence="3 10 13">Belongs to the IPP transferase family.</text>
</comment>
<dbReference type="SUPFAM" id="SSF52540">
    <property type="entry name" value="P-loop containing nucleoside triphosphate hydrolases"/>
    <property type="match status" value="1"/>
</dbReference>
<keyword evidence="7 10" id="KW-0067">ATP-binding</keyword>